<reference evidence="7 8" key="1">
    <citation type="submission" date="2019-03" db="EMBL/GenBank/DDBJ databases">
        <title>Genomic Encyclopedia of Type Strains, Phase IV (KMG-IV): sequencing the most valuable type-strain genomes for metagenomic binning, comparative biology and taxonomic classification.</title>
        <authorList>
            <person name="Goeker M."/>
        </authorList>
    </citation>
    <scope>NUCLEOTIDE SEQUENCE [LARGE SCALE GENOMIC DNA]</scope>
    <source>
        <strain evidence="7 8">DSM 23802</strain>
    </source>
</reference>
<dbReference type="OrthoDB" id="9775950at2"/>
<dbReference type="GO" id="GO:0005886">
    <property type="term" value="C:plasma membrane"/>
    <property type="evidence" value="ECO:0007669"/>
    <property type="project" value="UniProtKB-SubCell"/>
</dbReference>
<dbReference type="CDD" id="cd13124">
    <property type="entry name" value="MATE_SpoVB_like"/>
    <property type="match status" value="1"/>
</dbReference>
<feature type="transmembrane region" description="Helical" evidence="6">
    <location>
        <begin position="157"/>
        <end position="177"/>
    </location>
</feature>
<comment type="subcellular location">
    <subcellularLocation>
        <location evidence="1">Cell membrane</location>
        <topology evidence="1">Multi-pass membrane protein</topology>
    </subcellularLocation>
</comment>
<dbReference type="Proteomes" id="UP000295788">
    <property type="component" value="Unassembled WGS sequence"/>
</dbReference>
<feature type="transmembrane region" description="Helical" evidence="6">
    <location>
        <begin position="419"/>
        <end position="439"/>
    </location>
</feature>
<proteinExistence type="predicted"/>
<dbReference type="Pfam" id="PF01943">
    <property type="entry name" value="Polysacc_synt"/>
    <property type="match status" value="1"/>
</dbReference>
<feature type="transmembrane region" description="Helical" evidence="6">
    <location>
        <begin position="478"/>
        <end position="500"/>
    </location>
</feature>
<feature type="transmembrane region" description="Helical" evidence="6">
    <location>
        <begin position="328"/>
        <end position="351"/>
    </location>
</feature>
<keyword evidence="4 6" id="KW-1133">Transmembrane helix</keyword>
<keyword evidence="5 6" id="KW-0472">Membrane</keyword>
<evidence type="ECO:0000313" key="8">
    <source>
        <dbReference type="Proteomes" id="UP000295788"/>
    </source>
</evidence>
<dbReference type="PANTHER" id="PTHR30250">
    <property type="entry name" value="PST FAMILY PREDICTED COLANIC ACID TRANSPORTER"/>
    <property type="match status" value="1"/>
</dbReference>
<dbReference type="InterPro" id="IPR014249">
    <property type="entry name" value="Spore_V_B"/>
</dbReference>
<evidence type="ECO:0000313" key="7">
    <source>
        <dbReference type="EMBL" id="TCS83836.1"/>
    </source>
</evidence>
<comment type="caution">
    <text evidence="7">The sequence shown here is derived from an EMBL/GenBank/DDBJ whole genome shotgun (WGS) entry which is preliminary data.</text>
</comment>
<evidence type="ECO:0000256" key="3">
    <source>
        <dbReference type="ARBA" id="ARBA00022692"/>
    </source>
</evidence>
<feature type="transmembrane region" description="Helical" evidence="6">
    <location>
        <begin position="283"/>
        <end position="307"/>
    </location>
</feature>
<dbReference type="PIRSF" id="PIRSF038958">
    <property type="entry name" value="PG_synth_SpoVB"/>
    <property type="match status" value="1"/>
</dbReference>
<feature type="transmembrane region" description="Helical" evidence="6">
    <location>
        <begin position="451"/>
        <end position="472"/>
    </location>
</feature>
<dbReference type="PANTHER" id="PTHR30250:SF24">
    <property type="entry name" value="STAGE V SPORULATION PROTEIN B"/>
    <property type="match status" value="1"/>
</dbReference>
<protein>
    <submittedName>
        <fullName evidence="7">Stage V sporulation protein B</fullName>
    </submittedName>
</protein>
<evidence type="ECO:0000256" key="5">
    <source>
        <dbReference type="ARBA" id="ARBA00023136"/>
    </source>
</evidence>
<feature type="transmembrane region" description="Helical" evidence="6">
    <location>
        <begin position="7"/>
        <end position="31"/>
    </location>
</feature>
<evidence type="ECO:0000256" key="2">
    <source>
        <dbReference type="ARBA" id="ARBA00022475"/>
    </source>
</evidence>
<accession>A0A4R3KJG7</accession>
<feature type="transmembrane region" description="Helical" evidence="6">
    <location>
        <begin position="183"/>
        <end position="209"/>
    </location>
</feature>
<evidence type="ECO:0000256" key="1">
    <source>
        <dbReference type="ARBA" id="ARBA00004651"/>
    </source>
</evidence>
<sequence>MAMKQNFIHGAMILVIAGLVTRGLGTIYRIVLSRIIGAEAIGLYQMAFPSLILLITIVTAGLPIAVSKMVAESEAKNDTRQTQKILQIALILVIFLSIGISVVFYLLAPLISQYILTDERVYFTLVMIVPIIPIISVSSVLRGYFQGKQNMIPSATSTIIETIFRMVFGIILSLTFLPKGVEYASAGAMLGMVIGEIAGNFTLITHYFMQKREKQISTRKRLLLNQNNQLYPKMFRIAIPVTTSQLIGSLAYFIEPSVVSHSLALAGVSTKIATAQYGQLTGMALLVINFPTVITYSLSVSLIPAVSEAAAQKNQFLVYKRLHQAVKMAYMIGLPASILMFVLADPISYLLFNSQQVGHFIRIMAPFSIFLYLQRPLASTLQGLDYAKESMTNTLIGATAKTIAILVLASRASLGIDGVAIAINLGMALVTVLHFRSIIQIIGYTVELKPLMTISLSAIVMGFASYYLFVYSLQQIDIILRLLISFILGVIIYLYLLLILKVVKKQDLERIPWLGTLIRRVLP</sequence>
<evidence type="ECO:0000256" key="6">
    <source>
        <dbReference type="SAM" id="Phobius"/>
    </source>
</evidence>
<name>A0A4R3KJG7_9BACI</name>
<dbReference type="AlphaFoldDB" id="A0A4R3KJG7"/>
<keyword evidence="2" id="KW-1003">Cell membrane</keyword>
<dbReference type="InterPro" id="IPR024923">
    <property type="entry name" value="PG_synth_SpoVB"/>
</dbReference>
<evidence type="ECO:0000256" key="4">
    <source>
        <dbReference type="ARBA" id="ARBA00022989"/>
    </source>
</evidence>
<dbReference type="EMBL" id="SMAB01000003">
    <property type="protein sequence ID" value="TCS83836.1"/>
    <property type="molecule type" value="Genomic_DNA"/>
</dbReference>
<dbReference type="RefSeq" id="WP_132767234.1">
    <property type="nucleotide sequence ID" value="NZ_SMAB01000003.1"/>
</dbReference>
<dbReference type="InterPro" id="IPR050833">
    <property type="entry name" value="Poly_Biosynth_Transport"/>
</dbReference>
<gene>
    <name evidence="7" type="ORF">EDD72_103164</name>
</gene>
<keyword evidence="3 6" id="KW-0812">Transmembrane</keyword>
<organism evidence="7 8">
    <name type="scientific">Tepidibacillus fermentans</name>
    <dbReference type="NCBI Taxonomy" id="1281767"/>
    <lineage>
        <taxon>Bacteria</taxon>
        <taxon>Bacillati</taxon>
        <taxon>Bacillota</taxon>
        <taxon>Bacilli</taxon>
        <taxon>Bacillales</taxon>
        <taxon>Bacillaceae</taxon>
        <taxon>Tepidibacillus</taxon>
    </lineage>
</organism>
<keyword evidence="8" id="KW-1185">Reference proteome</keyword>
<feature type="transmembrane region" description="Helical" evidence="6">
    <location>
        <begin position="43"/>
        <end position="65"/>
    </location>
</feature>
<feature type="transmembrane region" description="Helical" evidence="6">
    <location>
        <begin position="120"/>
        <end position="145"/>
    </location>
</feature>
<feature type="transmembrane region" description="Helical" evidence="6">
    <location>
        <begin position="357"/>
        <end position="373"/>
    </location>
</feature>
<feature type="transmembrane region" description="Helical" evidence="6">
    <location>
        <begin position="85"/>
        <end position="108"/>
    </location>
</feature>
<dbReference type="InterPro" id="IPR002797">
    <property type="entry name" value="Polysacc_synth"/>
</dbReference>
<dbReference type="NCBIfam" id="TIGR02900">
    <property type="entry name" value="spore_V_B"/>
    <property type="match status" value="1"/>
</dbReference>